<dbReference type="EMBL" id="MNUE01000026">
    <property type="protein sequence ID" value="OJD34011.1"/>
    <property type="molecule type" value="Genomic_DNA"/>
</dbReference>
<dbReference type="Pfam" id="PF20882">
    <property type="entry name" value="Sos7"/>
    <property type="match status" value="1"/>
</dbReference>
<feature type="domain" description="Zn(2)-C6 fungal-type" evidence="3">
    <location>
        <begin position="349"/>
        <end position="377"/>
    </location>
</feature>
<dbReference type="InterPro" id="IPR036864">
    <property type="entry name" value="Zn2-C6_fun-type_DNA-bd_sf"/>
</dbReference>
<accession>A0A1J9RN78</accession>
<organism evidence="4 5">
    <name type="scientific">Diplodia corticola</name>
    <dbReference type="NCBI Taxonomy" id="236234"/>
    <lineage>
        <taxon>Eukaryota</taxon>
        <taxon>Fungi</taxon>
        <taxon>Dikarya</taxon>
        <taxon>Ascomycota</taxon>
        <taxon>Pezizomycotina</taxon>
        <taxon>Dothideomycetes</taxon>
        <taxon>Dothideomycetes incertae sedis</taxon>
        <taxon>Botryosphaeriales</taxon>
        <taxon>Botryosphaeriaceae</taxon>
        <taxon>Diplodia</taxon>
    </lineage>
</organism>
<feature type="region of interest" description="Disordered" evidence="2">
    <location>
        <begin position="25"/>
        <end position="55"/>
    </location>
</feature>
<reference evidence="4 5" key="1">
    <citation type="submission" date="2016-10" db="EMBL/GenBank/DDBJ databases">
        <title>Proteomics and genomics reveal pathogen-plant mechanisms compatible with a hemibiotrophic lifestyle of Diplodia corticola.</title>
        <authorList>
            <person name="Fernandes I."/>
            <person name="De Jonge R."/>
            <person name="Van De Peer Y."/>
            <person name="Devreese B."/>
            <person name="Alves A."/>
            <person name="Esteves A.C."/>
        </authorList>
    </citation>
    <scope>NUCLEOTIDE SEQUENCE [LARGE SCALE GENOMIC DNA]</scope>
    <source>
        <strain evidence="4 5">CBS 112549</strain>
    </source>
</reference>
<keyword evidence="4" id="KW-0689">Ribosomal protein</keyword>
<name>A0A1J9RN78_9PEZI</name>
<dbReference type="GO" id="GO:0000981">
    <property type="term" value="F:DNA-binding transcription factor activity, RNA polymerase II-specific"/>
    <property type="evidence" value="ECO:0007669"/>
    <property type="project" value="InterPro"/>
</dbReference>
<dbReference type="GO" id="GO:0051315">
    <property type="term" value="P:attachment of mitotic spindle microtubules to kinetochore"/>
    <property type="evidence" value="ECO:0007669"/>
    <property type="project" value="TreeGrafter"/>
</dbReference>
<feature type="compositionally biased region" description="Low complexity" evidence="2">
    <location>
        <begin position="317"/>
        <end position="331"/>
    </location>
</feature>
<feature type="region of interest" description="Disordered" evidence="2">
    <location>
        <begin position="566"/>
        <end position="594"/>
    </location>
</feature>
<dbReference type="Proteomes" id="UP000183809">
    <property type="component" value="Unassembled WGS sequence"/>
</dbReference>
<dbReference type="PROSITE" id="PS50048">
    <property type="entry name" value="ZN2_CY6_FUNGAL_2"/>
    <property type="match status" value="1"/>
</dbReference>
<feature type="region of interest" description="Disordered" evidence="2">
    <location>
        <begin position="495"/>
        <end position="547"/>
    </location>
</feature>
<dbReference type="PROSITE" id="PS00463">
    <property type="entry name" value="ZN2_CY6_FUNGAL_1"/>
    <property type="match status" value="1"/>
</dbReference>
<dbReference type="CDD" id="cd00067">
    <property type="entry name" value="GAL4"/>
    <property type="match status" value="1"/>
</dbReference>
<evidence type="ECO:0000313" key="4">
    <source>
        <dbReference type="EMBL" id="OJD34011.1"/>
    </source>
</evidence>
<dbReference type="STRING" id="236234.A0A1J9RN78"/>
<feature type="region of interest" description="Disordered" evidence="2">
    <location>
        <begin position="312"/>
        <end position="348"/>
    </location>
</feature>
<dbReference type="InterPro" id="IPR001138">
    <property type="entry name" value="Zn2Cys6_DnaBD"/>
</dbReference>
<evidence type="ECO:0000256" key="1">
    <source>
        <dbReference type="ARBA" id="ARBA00023242"/>
    </source>
</evidence>
<dbReference type="InterPro" id="IPR037475">
    <property type="entry name" value="Sos7"/>
</dbReference>
<feature type="region of interest" description="Disordered" evidence="2">
    <location>
        <begin position="426"/>
        <end position="480"/>
    </location>
</feature>
<feature type="region of interest" description="Disordered" evidence="2">
    <location>
        <begin position="855"/>
        <end position="888"/>
    </location>
</feature>
<gene>
    <name evidence="4" type="ORF">BKCO1_2600052</name>
</gene>
<feature type="compositionally biased region" description="Basic and acidic residues" evidence="2">
    <location>
        <begin position="461"/>
        <end position="480"/>
    </location>
</feature>
<dbReference type="GO" id="GO:0000776">
    <property type="term" value="C:kinetochore"/>
    <property type="evidence" value="ECO:0007669"/>
    <property type="project" value="InterPro"/>
</dbReference>
<dbReference type="InterPro" id="IPR048781">
    <property type="entry name" value="Sos7_CC"/>
</dbReference>
<feature type="compositionally biased region" description="Acidic residues" evidence="2">
    <location>
        <begin position="531"/>
        <end position="547"/>
    </location>
</feature>
<dbReference type="PANTHER" id="PTHR37329">
    <property type="entry name" value="KINETOCHORE PROTEIN SOS7"/>
    <property type="match status" value="1"/>
</dbReference>
<dbReference type="Pfam" id="PF11951">
    <property type="entry name" value="Fungal_trans_2"/>
    <property type="match status" value="1"/>
</dbReference>
<dbReference type="Gene3D" id="1.10.287.1490">
    <property type="match status" value="1"/>
</dbReference>
<keyword evidence="4" id="KW-0687">Ribonucleoprotein</keyword>
<dbReference type="SUPFAM" id="SSF57701">
    <property type="entry name" value="Zn2/Cys6 DNA-binding domain"/>
    <property type="match status" value="1"/>
</dbReference>
<proteinExistence type="predicted"/>
<dbReference type="GeneID" id="31013713"/>
<feature type="region of interest" description="Disordered" evidence="2">
    <location>
        <begin position="231"/>
        <end position="259"/>
    </location>
</feature>
<dbReference type="GO" id="GO:0008270">
    <property type="term" value="F:zinc ion binding"/>
    <property type="evidence" value="ECO:0007669"/>
    <property type="project" value="InterPro"/>
</dbReference>
<dbReference type="AlphaFoldDB" id="A0A1J9RN78"/>
<feature type="compositionally biased region" description="Acidic residues" evidence="2">
    <location>
        <begin position="501"/>
        <end position="517"/>
    </location>
</feature>
<sequence length="1101" mass="123014">MGTDHTEAIERLKSLQKSQEIKIIELSNEIRPQPAKNGDKRNSAASEMSADDATPASLQADLVHYKELFSKLRFSYVEQVTKEKYLTAITTDPPPMMEAGENAELEAQLVEVKASLKAQKAEVAEMLAELERRGRGLSKRYESIELRTAQLEALPAEIANLETTIAKLRETQAPHPTNPSLSLPLPETLSVLAAREAELAALDKQLSSLESTVPRKTRELERLETELQPLEEKKRNTVQAAKEAQRRREAGEAGMGDDLEERGRWLTAVEQGLKARDKHFTTRYCSVSLWDEVSRAREKAEAFQPLIAPRGAACNEQPDQTPSTSTMSTQTEAPATLLPPRKKPKSRDGCQRCKVKRLKCDETKPDCRNCVTRGIVCPGYKKFIKWSTKYEAYMPGASRTLILGPNQLREDKRLRDAGRVINFAESSSPEEEERIQEAEERPRKRLRRTERAGKPLGGQIRDAEQEERLARDKDDQAQKRAAALEEHIARVAKCVQPVQQEPEEEVVQSIESGEDQGVDNTVAPPSTTEPPDTDDLPEDDPPLPDFSEFEIPDLDFSILEAFPTDDRASPVEDEEAEENVESHDLVTQNGTQDDSRLSRELLRSFYGMNSGPSRGPAFFEPGMALVEHYFKSVCALYSSFDSALNPFRTAVGRIWDSSPSVNYAIQSMAAAQLANFYPQMVVMGLELQRKAYQHLQDDMAMVTTGCQSSERALLAILLLGLTACWHDESDLGLTHLAAARALIYPRLIAPVPPENNVIRRQNQFFEESLIYWEMLIGFVSPESAINDTTGRHGKPWQSAGGSLGPLGIASSFMSGNRSHAFASGNKLLPHPWTGIAPNVQMLFAEVGRLVRHERLSHRGNQSSSSSPSDPPGYSTRPPPTSAPAQQEQRDKLAWATLLEEQLLSSDLPAAADLIDTGDAATARRDFVQLGEAYRCAALLEVYRVYPRILKRRLGADSASRGWEKTGICSLTPSTPGTAREDTDLRIWLNSLALHVVDLLQEMPHSSGTCSTQPILLVAAAGEMRFVSSLDYFDLHANNEKVRHAREFVRERLSEFAKRLPSKPLMRMMQLVEEVWRRLDAGDRDVFWLDVMWEKGWQTVMG</sequence>
<evidence type="ECO:0000259" key="3">
    <source>
        <dbReference type="PROSITE" id="PS50048"/>
    </source>
</evidence>
<evidence type="ECO:0000256" key="2">
    <source>
        <dbReference type="SAM" id="MobiDB-lite"/>
    </source>
</evidence>
<dbReference type="Gene3D" id="4.10.240.10">
    <property type="entry name" value="Zn(2)-C6 fungal-type DNA-binding domain"/>
    <property type="match status" value="1"/>
</dbReference>
<dbReference type="OrthoDB" id="4835445at2759"/>
<dbReference type="RefSeq" id="XP_020130271.1">
    <property type="nucleotide sequence ID" value="XM_020273452.1"/>
</dbReference>
<keyword evidence="5" id="KW-1185">Reference proteome</keyword>
<protein>
    <submittedName>
        <fullName evidence="4">60s ribosomal protein l37 protein</fullName>
    </submittedName>
</protein>
<keyword evidence="1" id="KW-0539">Nucleus</keyword>
<dbReference type="PANTHER" id="PTHR37329:SF1">
    <property type="entry name" value="KINETOCHORE PROTEIN SOS7"/>
    <property type="match status" value="1"/>
</dbReference>
<dbReference type="Pfam" id="PF00172">
    <property type="entry name" value="Zn_clus"/>
    <property type="match status" value="1"/>
</dbReference>
<dbReference type="GO" id="GO:0005840">
    <property type="term" value="C:ribosome"/>
    <property type="evidence" value="ECO:0007669"/>
    <property type="project" value="UniProtKB-KW"/>
</dbReference>
<dbReference type="SMART" id="SM00066">
    <property type="entry name" value="GAL4"/>
    <property type="match status" value="1"/>
</dbReference>
<evidence type="ECO:0000313" key="5">
    <source>
        <dbReference type="Proteomes" id="UP000183809"/>
    </source>
</evidence>
<dbReference type="GO" id="GO:0034501">
    <property type="term" value="P:protein localization to kinetochore"/>
    <property type="evidence" value="ECO:0007669"/>
    <property type="project" value="InterPro"/>
</dbReference>
<comment type="caution">
    <text evidence="4">The sequence shown here is derived from an EMBL/GenBank/DDBJ whole genome shotgun (WGS) entry which is preliminary data.</text>
</comment>
<dbReference type="InterPro" id="IPR021858">
    <property type="entry name" value="Fun_TF"/>
</dbReference>